<organism evidence="1 2">
    <name type="scientific">Pseudomonas abietaniphila</name>
    <dbReference type="NCBI Taxonomy" id="89065"/>
    <lineage>
        <taxon>Bacteria</taxon>
        <taxon>Pseudomonadati</taxon>
        <taxon>Pseudomonadota</taxon>
        <taxon>Gammaproteobacteria</taxon>
        <taxon>Pseudomonadales</taxon>
        <taxon>Pseudomonadaceae</taxon>
        <taxon>Pseudomonas</taxon>
    </lineage>
</organism>
<dbReference type="AlphaFoldDB" id="A0A1G8IFW0"/>
<sequence>MCKLNHQSLVTRHGNNRALPQPSVPVADPVDGLLTREDLQQPVTMDLVAWGESLPGHSYQLVWNGDVVGEKKYIADEIPGDALTLPIPASLLENEGVHAAGYVAKNELGGQTAYSPTIPLIVDLTAPGGGLLAPMVFPPEAQDGTLTSDELTAMGDVLTAEVPGYAGMDWGDKIETFWGSVPGPQHTVTPSEVTQDRVMIDFTRAFLENLGDVREPVSYTVTDRAGNTSIPSLPETFQLFLTEIPNDYPAPVCAQADDGLIDDADARAKVAVDIPQYPNPQVGDKITLYWGSAALPEVALQSGDETSDPVFTLNVPYALIAQAGEGNVELQYEVRRNDVLVGVSLSLPVTVNLTLPGPVDPDPETPENEALALPIIRGTSNNPDNQDNVIDKDDFLLDAEAVIGWKDEFAIGDTLSVYWGSQRTPAVYTLRSPDIGLDLVLSVPNALLTAEGTGDAIKVYYTVTHAGNPNTSKSGAQTVVVTSEGDLPGGPDGLDGPVFTNANQFNAISPVNSPDGTPIFIPPYVNADKYPRVSVVFHGYNRIHGDTPVPGASIEFTHVLDASEQAQGYAFRVSAQQLSLICEGRGEAYYRVEGPGGVMVNSITTQVIITMSIPGGGC</sequence>
<dbReference type="Proteomes" id="UP000182894">
    <property type="component" value="Unassembled WGS sequence"/>
</dbReference>
<evidence type="ECO:0000313" key="2">
    <source>
        <dbReference type="Proteomes" id="UP000182894"/>
    </source>
</evidence>
<dbReference type="OrthoDB" id="7004795at2"/>
<dbReference type="EMBL" id="FNCO01000011">
    <property type="protein sequence ID" value="SDI17631.1"/>
    <property type="molecule type" value="Genomic_DNA"/>
</dbReference>
<dbReference type="STRING" id="89065.SAMN05216605_11136"/>
<keyword evidence="2" id="KW-1185">Reference proteome</keyword>
<proteinExistence type="predicted"/>
<evidence type="ECO:0000313" key="1">
    <source>
        <dbReference type="EMBL" id="SDI17631.1"/>
    </source>
</evidence>
<name>A0A1G8IFW0_9PSED</name>
<protein>
    <submittedName>
        <fullName evidence="1">Uncharacterized protein</fullName>
    </submittedName>
</protein>
<dbReference type="RefSeq" id="WP_074755027.1">
    <property type="nucleotide sequence ID" value="NZ_FNCO01000011.1"/>
</dbReference>
<reference evidence="2" key="1">
    <citation type="submission" date="2016-10" db="EMBL/GenBank/DDBJ databases">
        <authorList>
            <person name="Varghese N."/>
            <person name="Submissions S."/>
        </authorList>
    </citation>
    <scope>NUCLEOTIDE SEQUENCE [LARGE SCALE GENOMIC DNA]</scope>
    <source>
        <strain evidence="2">ATCC 700689</strain>
    </source>
</reference>
<gene>
    <name evidence="1" type="ORF">SAMN05216605_11136</name>
</gene>
<accession>A0A1G8IFW0</accession>